<dbReference type="SUPFAM" id="SSF52540">
    <property type="entry name" value="P-loop containing nucleoside triphosphate hydrolases"/>
    <property type="match status" value="1"/>
</dbReference>
<gene>
    <name evidence="7" type="ORF">FOKN1_1345</name>
</gene>
<keyword evidence="4" id="KW-0238">DNA-binding</keyword>
<dbReference type="GO" id="GO:0006355">
    <property type="term" value="P:regulation of DNA-templated transcription"/>
    <property type="evidence" value="ECO:0007669"/>
    <property type="project" value="InterPro"/>
</dbReference>
<evidence type="ECO:0000313" key="8">
    <source>
        <dbReference type="Proteomes" id="UP000218765"/>
    </source>
</evidence>
<evidence type="ECO:0000256" key="1">
    <source>
        <dbReference type="ARBA" id="ARBA00022741"/>
    </source>
</evidence>
<dbReference type="Pfam" id="PF00158">
    <property type="entry name" value="Sigma54_activat"/>
    <property type="match status" value="1"/>
</dbReference>
<evidence type="ECO:0000313" key="7">
    <source>
        <dbReference type="EMBL" id="BAZ93743.1"/>
    </source>
</evidence>
<dbReference type="InterPro" id="IPR002078">
    <property type="entry name" value="Sigma_54_int"/>
</dbReference>
<evidence type="ECO:0000256" key="3">
    <source>
        <dbReference type="ARBA" id="ARBA00023015"/>
    </source>
</evidence>
<dbReference type="AlphaFoldDB" id="A0A1Z4VQI4"/>
<dbReference type="PANTHER" id="PTHR32071">
    <property type="entry name" value="TRANSCRIPTIONAL REGULATORY PROTEIN"/>
    <property type="match status" value="1"/>
</dbReference>
<evidence type="ECO:0000256" key="2">
    <source>
        <dbReference type="ARBA" id="ARBA00022840"/>
    </source>
</evidence>
<dbReference type="PROSITE" id="PS00676">
    <property type="entry name" value="SIGMA54_INTERACT_2"/>
    <property type="match status" value="1"/>
</dbReference>
<protein>
    <submittedName>
        <fullName evidence="7">Response regulator</fullName>
    </submittedName>
</protein>
<evidence type="ECO:0000259" key="6">
    <source>
        <dbReference type="PROSITE" id="PS50045"/>
    </source>
</evidence>
<name>A0A1Z4VQI4_9GAMM</name>
<dbReference type="PROSITE" id="PS50045">
    <property type="entry name" value="SIGMA54_INTERACT_4"/>
    <property type="match status" value="1"/>
</dbReference>
<dbReference type="InterPro" id="IPR002197">
    <property type="entry name" value="HTH_Fis"/>
</dbReference>
<dbReference type="CDD" id="cd00009">
    <property type="entry name" value="AAA"/>
    <property type="match status" value="1"/>
</dbReference>
<dbReference type="Pfam" id="PF02954">
    <property type="entry name" value="HTH_8"/>
    <property type="match status" value="1"/>
</dbReference>
<dbReference type="InterPro" id="IPR058031">
    <property type="entry name" value="AAA_lid_NorR"/>
</dbReference>
<feature type="domain" description="Sigma-54 factor interaction" evidence="6">
    <location>
        <begin position="1"/>
        <end position="207"/>
    </location>
</feature>
<dbReference type="Gene3D" id="1.10.10.60">
    <property type="entry name" value="Homeodomain-like"/>
    <property type="match status" value="1"/>
</dbReference>
<dbReference type="InterPro" id="IPR025944">
    <property type="entry name" value="Sigma_54_int_dom_CS"/>
</dbReference>
<keyword evidence="3" id="KW-0805">Transcription regulation</keyword>
<dbReference type="Gene3D" id="3.40.50.300">
    <property type="entry name" value="P-loop containing nucleotide triphosphate hydrolases"/>
    <property type="match status" value="1"/>
</dbReference>
<evidence type="ECO:0000256" key="4">
    <source>
        <dbReference type="ARBA" id="ARBA00023125"/>
    </source>
</evidence>
<dbReference type="PROSITE" id="PS00688">
    <property type="entry name" value="SIGMA54_INTERACT_3"/>
    <property type="match status" value="1"/>
</dbReference>
<organism evidence="7 8">
    <name type="scientific">Thiohalobacter thiocyanaticus</name>
    <dbReference type="NCBI Taxonomy" id="585455"/>
    <lineage>
        <taxon>Bacteria</taxon>
        <taxon>Pseudomonadati</taxon>
        <taxon>Pseudomonadota</taxon>
        <taxon>Gammaproteobacteria</taxon>
        <taxon>Thiohalobacterales</taxon>
        <taxon>Thiohalobacteraceae</taxon>
        <taxon>Thiohalobacter</taxon>
    </lineage>
</organism>
<dbReference type="SMART" id="SM00382">
    <property type="entry name" value="AAA"/>
    <property type="match status" value="1"/>
</dbReference>
<dbReference type="InterPro" id="IPR003593">
    <property type="entry name" value="AAA+_ATPase"/>
</dbReference>
<keyword evidence="8" id="KW-1185">Reference proteome</keyword>
<dbReference type="Gene3D" id="1.10.8.60">
    <property type="match status" value="1"/>
</dbReference>
<keyword evidence="1" id="KW-0547">Nucleotide-binding</keyword>
<keyword evidence="2" id="KW-0067">ATP-binding</keyword>
<dbReference type="InterPro" id="IPR027417">
    <property type="entry name" value="P-loop_NTPase"/>
</dbReference>
<proteinExistence type="predicted"/>
<dbReference type="Proteomes" id="UP000218765">
    <property type="component" value="Chromosome"/>
</dbReference>
<dbReference type="GO" id="GO:0005524">
    <property type="term" value="F:ATP binding"/>
    <property type="evidence" value="ECO:0007669"/>
    <property type="project" value="UniProtKB-KW"/>
</dbReference>
<dbReference type="InterPro" id="IPR025943">
    <property type="entry name" value="Sigma_54_int_dom_ATP-bd_2"/>
</dbReference>
<dbReference type="GO" id="GO:0043565">
    <property type="term" value="F:sequence-specific DNA binding"/>
    <property type="evidence" value="ECO:0007669"/>
    <property type="project" value="InterPro"/>
</dbReference>
<accession>A0A1Z4VQI4</accession>
<sequence>MGETGTGKELFARAIHDASFRREGPFVAVNCGALPHDLTESLLFGHKKGSFTGAMQDHDGFFAQADGGTLFLDEVGELPIKVQVKLLRALQEHTFIPVGASEPRHSDFRIVAATHRELAEQVGEGSFREDLFYRLAVGVIKLPALRDRPEDFPALIETLMESINSELSDQPGYRRKKIDDDVINVIMAHDWPGNIRELRATLLRAAVWNDSATLTCHEVEDALLVLPSQSNRATLGGISQPIDLEKLMADVARHYIPLALARADGNKTRAAKLLGLRSQPVLTNKMKKYGID</sequence>
<dbReference type="InterPro" id="IPR009057">
    <property type="entry name" value="Homeodomain-like_sf"/>
</dbReference>
<dbReference type="KEGG" id="ttc:FOKN1_1345"/>
<reference evidence="7 8" key="1">
    <citation type="submission" date="2017-05" db="EMBL/GenBank/DDBJ databases">
        <title>Thiocyanate degradation by Thiohalobacter thiocyanaticus FOKN1.</title>
        <authorList>
            <person name="Oshiki M."/>
            <person name="Fukushima T."/>
            <person name="Kawano S."/>
            <person name="Nakagawa J."/>
        </authorList>
    </citation>
    <scope>NUCLEOTIDE SEQUENCE [LARGE SCALE GENOMIC DNA]</scope>
    <source>
        <strain evidence="7 8">FOKN1</strain>
    </source>
</reference>
<dbReference type="FunFam" id="3.40.50.300:FF:000006">
    <property type="entry name" value="DNA-binding transcriptional regulator NtrC"/>
    <property type="match status" value="1"/>
</dbReference>
<dbReference type="EMBL" id="AP018052">
    <property type="protein sequence ID" value="BAZ93743.1"/>
    <property type="molecule type" value="Genomic_DNA"/>
</dbReference>
<keyword evidence="5" id="KW-0804">Transcription</keyword>
<evidence type="ECO:0000256" key="5">
    <source>
        <dbReference type="ARBA" id="ARBA00023163"/>
    </source>
</evidence>
<dbReference type="Pfam" id="PF25601">
    <property type="entry name" value="AAA_lid_14"/>
    <property type="match status" value="1"/>
</dbReference>
<dbReference type="SUPFAM" id="SSF46689">
    <property type="entry name" value="Homeodomain-like"/>
    <property type="match status" value="1"/>
</dbReference>